<reference evidence="1" key="1">
    <citation type="submission" date="2021-04" db="EMBL/GenBank/DDBJ databases">
        <title>Genome seq and assembly of Streptomyces sp. RG38.</title>
        <authorList>
            <person name="Chhetri G."/>
        </authorList>
    </citation>
    <scope>NUCLEOTIDE SEQUENCE</scope>
    <source>
        <strain evidence="1">RG38</strain>
    </source>
</reference>
<evidence type="ECO:0000313" key="1">
    <source>
        <dbReference type="EMBL" id="MBQ0825064.1"/>
    </source>
</evidence>
<dbReference type="Gene3D" id="3.40.50.620">
    <property type="entry name" value="HUPs"/>
    <property type="match status" value="1"/>
</dbReference>
<organism evidence="1 2">
    <name type="scientific">Streptomyces tagetis</name>
    <dbReference type="NCBI Taxonomy" id="2820809"/>
    <lineage>
        <taxon>Bacteria</taxon>
        <taxon>Bacillati</taxon>
        <taxon>Actinomycetota</taxon>
        <taxon>Actinomycetes</taxon>
        <taxon>Kitasatosporales</taxon>
        <taxon>Streptomycetaceae</taxon>
        <taxon>Streptomyces</taxon>
    </lineage>
</organism>
<comment type="caution">
    <text evidence="1">The sequence shown here is derived from an EMBL/GenBank/DDBJ whole genome shotgun (WGS) entry which is preliminary data.</text>
</comment>
<dbReference type="AlphaFoldDB" id="A0A940XAQ3"/>
<protein>
    <submittedName>
        <fullName evidence="1">Uncharacterized protein</fullName>
    </submittedName>
</protein>
<name>A0A940XAQ3_9ACTN</name>
<evidence type="ECO:0000313" key="2">
    <source>
        <dbReference type="Proteomes" id="UP000677875"/>
    </source>
</evidence>
<dbReference type="Proteomes" id="UP000677875">
    <property type="component" value="Unassembled WGS sequence"/>
</dbReference>
<gene>
    <name evidence="1" type="ORF">J5Y05_00840</name>
</gene>
<sequence length="49" mass="5317">MRALDWAADAAALHGLPFRIVHASVWERFEGAVPAEDLPEGFAEAALLQ</sequence>
<dbReference type="EMBL" id="JAGPNL010000001">
    <property type="protein sequence ID" value="MBQ0825064.1"/>
    <property type="molecule type" value="Genomic_DNA"/>
</dbReference>
<accession>A0A940XAQ3</accession>
<dbReference type="InterPro" id="IPR014729">
    <property type="entry name" value="Rossmann-like_a/b/a_fold"/>
</dbReference>
<proteinExistence type="predicted"/>
<keyword evidence="2" id="KW-1185">Reference proteome</keyword>